<reference evidence="3 4" key="1">
    <citation type="submission" date="2023-07" db="EMBL/GenBank/DDBJ databases">
        <title>Genomic Encyclopedia of Type Strains, Phase IV (KMG-IV): sequencing the most valuable type-strain genomes for metagenomic binning, comparative biology and taxonomic classification.</title>
        <authorList>
            <person name="Goeker M."/>
        </authorList>
    </citation>
    <scope>NUCLEOTIDE SEQUENCE [LARGE SCALE GENOMIC DNA]</scope>
    <source>
        <strain evidence="3 4">DSM 17740</strain>
    </source>
</reference>
<comment type="caution">
    <text evidence="3">The sequence shown here is derived from an EMBL/GenBank/DDBJ whole genome shotgun (WGS) entry which is preliminary data.</text>
</comment>
<dbReference type="InterPro" id="IPR012347">
    <property type="entry name" value="Ferritin-like"/>
</dbReference>
<evidence type="ECO:0000313" key="4">
    <source>
        <dbReference type="Proteomes" id="UP001232445"/>
    </source>
</evidence>
<evidence type="ECO:0000313" key="3">
    <source>
        <dbReference type="EMBL" id="MDQ0340358.1"/>
    </source>
</evidence>
<feature type="compositionally biased region" description="Polar residues" evidence="1">
    <location>
        <begin position="204"/>
        <end position="223"/>
    </location>
</feature>
<evidence type="ECO:0000256" key="1">
    <source>
        <dbReference type="SAM" id="MobiDB-lite"/>
    </source>
</evidence>
<evidence type="ECO:0000259" key="2">
    <source>
        <dbReference type="Pfam" id="PF02915"/>
    </source>
</evidence>
<dbReference type="Pfam" id="PF02915">
    <property type="entry name" value="Rubrerythrin"/>
    <property type="match status" value="1"/>
</dbReference>
<dbReference type="EMBL" id="JAUSUQ010000013">
    <property type="protein sequence ID" value="MDQ0340358.1"/>
    <property type="molecule type" value="Genomic_DNA"/>
</dbReference>
<dbReference type="Proteomes" id="UP001232445">
    <property type="component" value="Unassembled WGS sequence"/>
</dbReference>
<feature type="domain" description="Rubrerythrin diiron-binding" evidence="2">
    <location>
        <begin position="66"/>
        <end position="185"/>
    </location>
</feature>
<name>A0ABU0CVD1_9BACI</name>
<organism evidence="3 4">
    <name type="scientific">Caldalkalibacillus uzonensis</name>
    <dbReference type="NCBI Taxonomy" id="353224"/>
    <lineage>
        <taxon>Bacteria</taxon>
        <taxon>Bacillati</taxon>
        <taxon>Bacillota</taxon>
        <taxon>Bacilli</taxon>
        <taxon>Bacillales</taxon>
        <taxon>Bacillaceae</taxon>
        <taxon>Caldalkalibacillus</taxon>
    </lineage>
</organism>
<dbReference type="SUPFAM" id="SSF47240">
    <property type="entry name" value="Ferritin-like"/>
    <property type="match status" value="1"/>
</dbReference>
<gene>
    <name evidence="3" type="ORF">J2S00_003167</name>
</gene>
<dbReference type="RefSeq" id="WP_307341835.1">
    <property type="nucleotide sequence ID" value="NZ_JAUSUQ010000013.1"/>
</dbReference>
<dbReference type="InterPro" id="IPR009078">
    <property type="entry name" value="Ferritin-like_SF"/>
</dbReference>
<accession>A0ABU0CVD1</accession>
<proteinExistence type="predicted"/>
<sequence>MNNHSPHPKYLQQYYPEEYPSFPQMHIPLNHQPGIHQQSSWNSMHMSWNAAHAPAQGLFNQILHYLLQAIHDEAQAIDFYSRLKRMAPDQLHQDFIHHALEDEQHHLQDFIQLYVDLTGQQPHYRIQPVAFQTYQEGVFKAYLAELEAYEFYRDMMLMSHDIQIRDTFFRAMTDEIEHASRFSFLYFTSAWFKREDQLQVPFQEPSQGSSPKPMPNQSEQDNT</sequence>
<dbReference type="InterPro" id="IPR003251">
    <property type="entry name" value="Rr_diiron-bd_dom"/>
</dbReference>
<dbReference type="Gene3D" id="1.20.1260.10">
    <property type="match status" value="1"/>
</dbReference>
<protein>
    <submittedName>
        <fullName evidence="3">Rubrerythrin</fullName>
    </submittedName>
</protein>
<feature type="region of interest" description="Disordered" evidence="1">
    <location>
        <begin position="202"/>
        <end position="223"/>
    </location>
</feature>
<keyword evidence="4" id="KW-1185">Reference proteome</keyword>
<dbReference type="CDD" id="cd00657">
    <property type="entry name" value="Ferritin_like"/>
    <property type="match status" value="1"/>
</dbReference>